<keyword evidence="2" id="KW-1185">Reference proteome</keyword>
<evidence type="ECO:0000313" key="2">
    <source>
        <dbReference type="Proteomes" id="UP000284605"/>
    </source>
</evidence>
<sequence>MGEGVNQGDGAARPHPAQPFDRVVVEMAFAHKARQDGGLEVNRRLWLCLPQRHDSVSLVPA</sequence>
<dbReference type="EMBL" id="QYUK01000016">
    <property type="protein sequence ID" value="RJF80808.1"/>
    <property type="molecule type" value="Genomic_DNA"/>
</dbReference>
<dbReference type="AlphaFoldDB" id="A0A418VUH1"/>
<name>A0A418VUH1_9PROT</name>
<accession>A0A418VUH1</accession>
<reference evidence="1 2" key="1">
    <citation type="submission" date="2018-09" db="EMBL/GenBank/DDBJ databases">
        <authorList>
            <person name="Zhu H."/>
        </authorList>
    </citation>
    <scope>NUCLEOTIDE SEQUENCE [LARGE SCALE GENOMIC DNA]</scope>
    <source>
        <strain evidence="1 2">K1W22B-8</strain>
    </source>
</reference>
<organism evidence="1 2">
    <name type="scientific">Oleomonas cavernae</name>
    <dbReference type="NCBI Taxonomy" id="2320859"/>
    <lineage>
        <taxon>Bacteria</taxon>
        <taxon>Pseudomonadati</taxon>
        <taxon>Pseudomonadota</taxon>
        <taxon>Alphaproteobacteria</taxon>
        <taxon>Acetobacterales</taxon>
        <taxon>Acetobacteraceae</taxon>
        <taxon>Oleomonas</taxon>
    </lineage>
</organism>
<evidence type="ECO:0000313" key="1">
    <source>
        <dbReference type="EMBL" id="RJF80808.1"/>
    </source>
</evidence>
<dbReference type="Proteomes" id="UP000284605">
    <property type="component" value="Unassembled WGS sequence"/>
</dbReference>
<proteinExistence type="predicted"/>
<protein>
    <submittedName>
        <fullName evidence="1">Uncharacterized protein</fullName>
    </submittedName>
</protein>
<comment type="caution">
    <text evidence="1">The sequence shown here is derived from an EMBL/GenBank/DDBJ whole genome shotgun (WGS) entry which is preliminary data.</text>
</comment>
<gene>
    <name evidence="1" type="ORF">D3874_27390</name>
</gene>